<evidence type="ECO:0000313" key="1">
    <source>
        <dbReference type="EMBL" id="SEQ89391.1"/>
    </source>
</evidence>
<gene>
    <name evidence="1" type="ORF">SAMN04488023_10239</name>
</gene>
<evidence type="ECO:0000313" key="2">
    <source>
        <dbReference type="Proteomes" id="UP000199572"/>
    </source>
</evidence>
<dbReference type="EMBL" id="FOGG01000002">
    <property type="protein sequence ID" value="SEQ89391.1"/>
    <property type="molecule type" value="Genomic_DNA"/>
</dbReference>
<proteinExistence type="predicted"/>
<organism evidence="1 2">
    <name type="scientific">Pedobacter rhizosphaerae</name>
    <dbReference type="NCBI Taxonomy" id="390241"/>
    <lineage>
        <taxon>Bacteria</taxon>
        <taxon>Pseudomonadati</taxon>
        <taxon>Bacteroidota</taxon>
        <taxon>Sphingobacteriia</taxon>
        <taxon>Sphingobacteriales</taxon>
        <taxon>Sphingobacteriaceae</taxon>
        <taxon>Pedobacter</taxon>
    </lineage>
</organism>
<sequence>MPFVTERHFVYQLDLSPVVALRRGGALPAMNKKRLLDRRETLPMLLI</sequence>
<name>A0A1H9JQZ9_9SPHI</name>
<accession>A0A1H9JQZ9</accession>
<dbReference type="STRING" id="390241.SAMN04488023_10239"/>
<dbReference type="Proteomes" id="UP000199572">
    <property type="component" value="Unassembled WGS sequence"/>
</dbReference>
<protein>
    <submittedName>
        <fullName evidence="1">Uncharacterized protein</fullName>
    </submittedName>
</protein>
<reference evidence="1 2" key="1">
    <citation type="submission" date="2016-10" db="EMBL/GenBank/DDBJ databases">
        <authorList>
            <person name="de Groot N.N."/>
        </authorList>
    </citation>
    <scope>NUCLEOTIDE SEQUENCE [LARGE SCALE GENOMIC DNA]</scope>
    <source>
        <strain evidence="1 2">DSM 18610</strain>
    </source>
</reference>
<keyword evidence="2" id="KW-1185">Reference proteome</keyword>
<dbReference type="AlphaFoldDB" id="A0A1H9JQZ9"/>